<organism evidence="7 8">
    <name type="scientific">Paracoccus aminophilus JCM 7686</name>
    <dbReference type="NCBI Taxonomy" id="1367847"/>
    <lineage>
        <taxon>Bacteria</taxon>
        <taxon>Pseudomonadati</taxon>
        <taxon>Pseudomonadota</taxon>
        <taxon>Alphaproteobacteria</taxon>
        <taxon>Rhodobacterales</taxon>
        <taxon>Paracoccaceae</taxon>
        <taxon>Paracoccus</taxon>
    </lineage>
</organism>
<dbReference type="PATRIC" id="fig|1367847.3.peg.3808"/>
<proteinExistence type="inferred from homology"/>
<evidence type="ECO:0000259" key="6">
    <source>
        <dbReference type="Pfam" id="PF00496"/>
    </source>
</evidence>
<evidence type="ECO:0000313" key="7">
    <source>
        <dbReference type="EMBL" id="AGT10866.1"/>
    </source>
</evidence>
<dbReference type="PANTHER" id="PTHR30290">
    <property type="entry name" value="PERIPLASMIC BINDING COMPONENT OF ABC TRANSPORTER"/>
    <property type="match status" value="1"/>
</dbReference>
<evidence type="ECO:0000256" key="4">
    <source>
        <dbReference type="ARBA" id="ARBA00022729"/>
    </source>
</evidence>
<sequence>MKRRDFHLTALAALLALGLHLDPAAAQEPKTGGSLTWGIETEAATLNPHRNGQDKTKLYLRNTYESLLYRTADAGYVPWLAKSYTVSPDGLTYTFTLRDDVKFTDGEALNAEAVVKNFEAVQDPAYAPSIAQGPAAKLASVRALDEHTVELKLKQIYAPFLDFAGSLDILSPQAFASEELQAGGPKIAGTGPFILKDYQKGQQLHYVRNPDYHWPPATAANQGPAYLDEVTYRILPESAVRSGALQSGQLDVIEGISGNDASIFRDDPQFTYQTAFNTGTPYSLFLNVEHGPTQDVKVRQAVQAAIDLASVIPSVYRGERTRAWGITTPIDSQFYDAKIEGSYGFDPARANQLLDEAGWTARDAEGYRTKDGKRLTIEVIQAQATVRDQRDVLLQALQAQAKQNAGIDLAIVYVDAGTYTERRKTGVFGGIANSNTPTDAVDIEYHYLPLSEGGTINYSRASDPELKEWLVKASGTLDQKERFALYSKLQDFALKDRALALPLYVPEDQVAAASYVQGISFRPFKQLPENAQGIWLDK</sequence>
<dbReference type="InterPro" id="IPR023765">
    <property type="entry name" value="SBP_5_CS"/>
</dbReference>
<dbReference type="GO" id="GO:0030288">
    <property type="term" value="C:outer membrane-bounded periplasmic space"/>
    <property type="evidence" value="ECO:0007669"/>
    <property type="project" value="UniProtKB-ARBA"/>
</dbReference>
<dbReference type="PROSITE" id="PS01040">
    <property type="entry name" value="SBP_BACTERIAL_5"/>
    <property type="match status" value="1"/>
</dbReference>
<dbReference type="PIRSF" id="PIRSF002741">
    <property type="entry name" value="MppA"/>
    <property type="match status" value="1"/>
</dbReference>
<dbReference type="RefSeq" id="WP_020952351.1">
    <property type="nucleotide sequence ID" value="NC_022049.1"/>
</dbReference>
<feature type="chain" id="PRO_5004545084" evidence="5">
    <location>
        <begin position="27"/>
        <end position="538"/>
    </location>
</feature>
<dbReference type="GO" id="GO:0043190">
    <property type="term" value="C:ATP-binding cassette (ABC) transporter complex"/>
    <property type="evidence" value="ECO:0007669"/>
    <property type="project" value="InterPro"/>
</dbReference>
<keyword evidence="8" id="KW-1185">Reference proteome</keyword>
<keyword evidence="3" id="KW-0813">Transport</keyword>
<dbReference type="GO" id="GO:0015833">
    <property type="term" value="P:peptide transport"/>
    <property type="evidence" value="ECO:0007669"/>
    <property type="project" value="TreeGrafter"/>
</dbReference>
<dbReference type="HOGENOM" id="CLU_017028_7_3_5"/>
<accession>S5Z063</accession>
<dbReference type="Gene3D" id="3.40.190.10">
    <property type="entry name" value="Periplasmic binding protein-like II"/>
    <property type="match status" value="1"/>
</dbReference>
<reference evidence="7 8" key="1">
    <citation type="journal article" date="2014" name="BMC Genomics">
        <title>Architecture and functions of a multipartite genome of the methylotrophic bacterium Paracoccus aminophilus JCM 7686, containing primary and secondary chromids.</title>
        <authorList>
            <person name="Dziewit L."/>
            <person name="Czarnecki J."/>
            <person name="Wibberg D."/>
            <person name="Radlinska M."/>
            <person name="Mrozek P."/>
            <person name="Szymczak M."/>
            <person name="Schluter A."/>
            <person name="Puhler A."/>
            <person name="Bartosik D."/>
        </authorList>
    </citation>
    <scope>NUCLEOTIDE SEQUENCE [LARGE SCALE GENOMIC DNA]</scope>
    <source>
        <strain evidence="7">JCM 7686</strain>
        <plasmid evidence="8">Plasmid pAMI4</plasmid>
    </source>
</reference>
<dbReference type="CDD" id="cd08492">
    <property type="entry name" value="PBP2_NikA_DppA_OppA_like_15"/>
    <property type="match status" value="1"/>
</dbReference>
<keyword evidence="7" id="KW-0614">Plasmid</keyword>
<dbReference type="AlphaFoldDB" id="S5Z063"/>
<keyword evidence="4 5" id="KW-0732">Signal</keyword>
<dbReference type="SUPFAM" id="SSF53850">
    <property type="entry name" value="Periplasmic binding protein-like II"/>
    <property type="match status" value="1"/>
</dbReference>
<dbReference type="eggNOG" id="COG0747">
    <property type="taxonomic scope" value="Bacteria"/>
</dbReference>
<dbReference type="EMBL" id="CP006652">
    <property type="protein sequence ID" value="AGT10866.1"/>
    <property type="molecule type" value="Genomic_DNA"/>
</dbReference>
<dbReference type="Pfam" id="PF00496">
    <property type="entry name" value="SBP_bac_5"/>
    <property type="match status" value="1"/>
</dbReference>
<dbReference type="GO" id="GO:1904680">
    <property type="term" value="F:peptide transmembrane transporter activity"/>
    <property type="evidence" value="ECO:0007669"/>
    <property type="project" value="TreeGrafter"/>
</dbReference>
<dbReference type="OrthoDB" id="9803988at2"/>
<dbReference type="PANTHER" id="PTHR30290:SF9">
    <property type="entry name" value="OLIGOPEPTIDE-BINDING PROTEIN APPA"/>
    <property type="match status" value="1"/>
</dbReference>
<dbReference type="InterPro" id="IPR030678">
    <property type="entry name" value="Peptide/Ni-bd"/>
</dbReference>
<evidence type="ECO:0000313" key="8">
    <source>
        <dbReference type="Proteomes" id="UP000015480"/>
    </source>
</evidence>
<dbReference type="Gene3D" id="3.10.105.10">
    <property type="entry name" value="Dipeptide-binding Protein, Domain 3"/>
    <property type="match status" value="1"/>
</dbReference>
<dbReference type="Proteomes" id="UP000015480">
    <property type="component" value="Plasmid pAMI4"/>
</dbReference>
<protein>
    <submittedName>
        <fullName evidence="7">ABC-type dipeptide transport system, periplasmic component</fullName>
    </submittedName>
</protein>
<evidence type="ECO:0000256" key="3">
    <source>
        <dbReference type="ARBA" id="ARBA00022448"/>
    </source>
</evidence>
<comment type="subcellular location">
    <subcellularLocation>
        <location evidence="1">Periplasm</location>
    </subcellularLocation>
</comment>
<dbReference type="KEGG" id="pami:JCM7686_pAMI4p175"/>
<feature type="domain" description="Solute-binding protein family 5" evidence="6">
    <location>
        <begin position="76"/>
        <end position="438"/>
    </location>
</feature>
<evidence type="ECO:0000256" key="1">
    <source>
        <dbReference type="ARBA" id="ARBA00004418"/>
    </source>
</evidence>
<comment type="similarity">
    <text evidence="2">Belongs to the bacterial solute-binding protein 5 family.</text>
</comment>
<geneLocation type="plasmid" evidence="7 8">
    <name>pAMI4</name>
</geneLocation>
<gene>
    <name evidence="7" type="ORF">JCM7686_pAMI4p175</name>
</gene>
<feature type="signal peptide" evidence="5">
    <location>
        <begin position="1"/>
        <end position="26"/>
    </location>
</feature>
<dbReference type="InterPro" id="IPR000914">
    <property type="entry name" value="SBP_5_dom"/>
</dbReference>
<name>S5Z063_PARAH</name>
<evidence type="ECO:0000256" key="5">
    <source>
        <dbReference type="SAM" id="SignalP"/>
    </source>
</evidence>
<dbReference type="InterPro" id="IPR039424">
    <property type="entry name" value="SBP_5"/>
</dbReference>
<evidence type="ECO:0000256" key="2">
    <source>
        <dbReference type="ARBA" id="ARBA00005695"/>
    </source>
</evidence>